<feature type="transmembrane region" description="Helical" evidence="9">
    <location>
        <begin position="226"/>
        <end position="244"/>
    </location>
</feature>
<evidence type="ECO:0000259" key="10">
    <source>
        <dbReference type="Pfam" id="PF00482"/>
    </source>
</evidence>
<evidence type="ECO:0000256" key="5">
    <source>
        <dbReference type="ARBA" id="ARBA00022692"/>
    </source>
</evidence>
<dbReference type="PRINTS" id="PR00812">
    <property type="entry name" value="BCTERIALGSPF"/>
</dbReference>
<sequence>MAQFRYQALNHTGKNLRGQIEASDQAAASAELRKQGLFPTKLAPINFTNRKRGIDLSSFFYGRVKQKDFVPFCRQFAALIRAGVSVTQSLEVLAAQTENRTLKKALEGVREEIRQGTSMEEAFSHHRKAFSEIFVNLVGAGEHSGQLDTMLDRAATFFERQLLTSQKLISALTYPITVFLIAIGVSLFLLLSIVPTFTQTFAAQGVELPIPTQITLGISDFLLHRWYLVLILGILSVLAIAGILRSKWGRLFWDTVKLRIPIFGKLYQKSMIARFARTFSTLEAGAVPILDELELIRKAIGNKLFDKAMMEAQQSVRNGERLSAALGKYPVLFPAIVTQMVAIGEETGELESLTGNLAEFYESEVTEMSSRLGSLLEPFMILFLAGIVGLIILSVYLPMFTMMNFVR</sequence>
<reference evidence="12" key="1">
    <citation type="journal article" date="2019" name="Int. J. Syst. Evol. Microbiol.">
        <title>The Global Catalogue of Microorganisms (GCM) 10K type strain sequencing project: providing services to taxonomists for standard genome sequencing and annotation.</title>
        <authorList>
            <consortium name="The Broad Institute Genomics Platform"/>
            <consortium name="The Broad Institute Genome Sequencing Center for Infectious Disease"/>
            <person name="Wu L."/>
            <person name="Ma J."/>
        </authorList>
    </citation>
    <scope>NUCLEOTIDE SEQUENCE [LARGE SCALE GENOMIC DNA]</scope>
    <source>
        <strain evidence="12">WYCCWR 12678</strain>
    </source>
</reference>
<evidence type="ECO:0000256" key="7">
    <source>
        <dbReference type="ARBA" id="ARBA00023136"/>
    </source>
</evidence>
<protein>
    <submittedName>
        <fullName evidence="11">Type II secretion system F family protein</fullName>
    </submittedName>
</protein>
<proteinExistence type="inferred from homology"/>
<feature type="transmembrane region" description="Helical" evidence="9">
    <location>
        <begin position="168"/>
        <end position="191"/>
    </location>
</feature>
<feature type="transmembrane region" description="Helical" evidence="9">
    <location>
        <begin position="379"/>
        <end position="399"/>
    </location>
</feature>
<comment type="caution">
    <text evidence="11">The sequence shown here is derived from an EMBL/GenBank/DDBJ whole genome shotgun (WGS) entry which is preliminary data.</text>
</comment>
<dbReference type="InterPro" id="IPR042094">
    <property type="entry name" value="T2SS_GspF_sf"/>
</dbReference>
<dbReference type="PROSITE" id="PS00874">
    <property type="entry name" value="T2SP_F"/>
    <property type="match status" value="1"/>
</dbReference>
<evidence type="ECO:0000256" key="2">
    <source>
        <dbReference type="ARBA" id="ARBA00005745"/>
    </source>
</evidence>
<name>A0ABV9Q0E9_9BACL</name>
<keyword evidence="7 9" id="KW-0472">Membrane</keyword>
<dbReference type="Gene3D" id="1.20.81.30">
    <property type="entry name" value="Type II secretion system (T2SS), domain F"/>
    <property type="match status" value="2"/>
</dbReference>
<organism evidence="11 12">
    <name type="scientific">Effusibacillus consociatus</name>
    <dbReference type="NCBI Taxonomy" id="1117041"/>
    <lineage>
        <taxon>Bacteria</taxon>
        <taxon>Bacillati</taxon>
        <taxon>Bacillota</taxon>
        <taxon>Bacilli</taxon>
        <taxon>Bacillales</taxon>
        <taxon>Alicyclobacillaceae</taxon>
        <taxon>Effusibacillus</taxon>
    </lineage>
</organism>
<evidence type="ECO:0000256" key="4">
    <source>
        <dbReference type="ARBA" id="ARBA00022475"/>
    </source>
</evidence>
<evidence type="ECO:0000313" key="12">
    <source>
        <dbReference type="Proteomes" id="UP001596002"/>
    </source>
</evidence>
<evidence type="ECO:0000256" key="1">
    <source>
        <dbReference type="ARBA" id="ARBA00004651"/>
    </source>
</evidence>
<feature type="domain" description="Type II secretion system protein GspF" evidence="10">
    <location>
        <begin position="275"/>
        <end position="398"/>
    </location>
</feature>
<comment type="similarity">
    <text evidence="2 8">Belongs to the GSP F family.</text>
</comment>
<accession>A0ABV9Q0E9</accession>
<dbReference type="Proteomes" id="UP001596002">
    <property type="component" value="Unassembled WGS sequence"/>
</dbReference>
<dbReference type="PANTHER" id="PTHR30012:SF0">
    <property type="entry name" value="TYPE II SECRETION SYSTEM PROTEIN F-RELATED"/>
    <property type="match status" value="1"/>
</dbReference>
<evidence type="ECO:0000256" key="6">
    <source>
        <dbReference type="ARBA" id="ARBA00022989"/>
    </source>
</evidence>
<dbReference type="InterPro" id="IPR018076">
    <property type="entry name" value="T2SS_GspF_dom"/>
</dbReference>
<keyword evidence="6 9" id="KW-1133">Transmembrane helix</keyword>
<keyword evidence="12" id="KW-1185">Reference proteome</keyword>
<evidence type="ECO:0000256" key="3">
    <source>
        <dbReference type="ARBA" id="ARBA00022448"/>
    </source>
</evidence>
<keyword evidence="4" id="KW-1003">Cell membrane</keyword>
<gene>
    <name evidence="11" type="ORF">ACFO8Q_11525</name>
</gene>
<dbReference type="RefSeq" id="WP_380025903.1">
    <property type="nucleotide sequence ID" value="NZ_JBHSHC010000096.1"/>
</dbReference>
<dbReference type="Pfam" id="PF00482">
    <property type="entry name" value="T2SSF"/>
    <property type="match status" value="2"/>
</dbReference>
<dbReference type="InterPro" id="IPR003004">
    <property type="entry name" value="GspF/PilC"/>
</dbReference>
<keyword evidence="3 8" id="KW-0813">Transport</keyword>
<evidence type="ECO:0000313" key="11">
    <source>
        <dbReference type="EMBL" id="MFC4767981.1"/>
    </source>
</evidence>
<dbReference type="InterPro" id="IPR001992">
    <property type="entry name" value="T2SS_GspF/T4SS_PilC_CS"/>
</dbReference>
<evidence type="ECO:0000256" key="8">
    <source>
        <dbReference type="RuleBase" id="RU003923"/>
    </source>
</evidence>
<evidence type="ECO:0000256" key="9">
    <source>
        <dbReference type="SAM" id="Phobius"/>
    </source>
</evidence>
<feature type="domain" description="Type II secretion system protein GspF" evidence="10">
    <location>
        <begin position="72"/>
        <end position="195"/>
    </location>
</feature>
<keyword evidence="5 8" id="KW-0812">Transmembrane</keyword>
<dbReference type="PANTHER" id="PTHR30012">
    <property type="entry name" value="GENERAL SECRETION PATHWAY PROTEIN"/>
    <property type="match status" value="1"/>
</dbReference>
<dbReference type="EMBL" id="JBHSHC010000096">
    <property type="protein sequence ID" value="MFC4767981.1"/>
    <property type="molecule type" value="Genomic_DNA"/>
</dbReference>
<comment type="subcellular location">
    <subcellularLocation>
        <location evidence="1 8">Cell membrane</location>
        <topology evidence="1 8">Multi-pass membrane protein</topology>
    </subcellularLocation>
</comment>